<proteinExistence type="predicted"/>
<keyword evidence="2" id="KW-1185">Reference proteome</keyword>
<protein>
    <submittedName>
        <fullName evidence="1">Uncharacterized protein</fullName>
    </submittedName>
</protein>
<evidence type="ECO:0000313" key="1">
    <source>
        <dbReference type="EMBL" id="SAL86307.1"/>
    </source>
</evidence>
<dbReference type="EMBL" id="FCOL02000231">
    <property type="protein sequence ID" value="SAL86307.1"/>
    <property type="molecule type" value="Genomic_DNA"/>
</dbReference>
<evidence type="ECO:0000313" key="2">
    <source>
        <dbReference type="Proteomes" id="UP000054925"/>
    </source>
</evidence>
<name>A0A158KYX0_9BURK</name>
<comment type="caution">
    <text evidence="1">The sequence shown here is derived from an EMBL/GenBank/DDBJ whole genome shotgun (WGS) entry which is preliminary data.</text>
</comment>
<sequence length="203" mass="22772">MQLLAHFLADTMQRVPATRADRLVLGQIVFDTLARQMRRQWLAAARAGRGRVGIGQSSIGQLRQFAVIFRGLRFGDLLSLVEHTILAPLAFWREALGKREAVLLLERLDAPGQFVDPGVTFGNALRVSDRARLEFVDVGPGGRWQSEWIGCFHTLHNSESAVPHRYCRFGRRRTASMSMLSSSQWSCSVVSSITVCCRFRGQN</sequence>
<reference evidence="1" key="1">
    <citation type="submission" date="2016-01" db="EMBL/GenBank/DDBJ databases">
        <authorList>
            <person name="Peeters C."/>
        </authorList>
    </citation>
    <scope>NUCLEOTIDE SEQUENCE [LARGE SCALE GENOMIC DNA]</scope>
    <source>
        <strain evidence="1">LMG 22937</strain>
    </source>
</reference>
<dbReference type="AlphaFoldDB" id="A0A158KYX0"/>
<organism evidence="1 2">
    <name type="scientific">Caballeronia terrestris</name>
    <dbReference type="NCBI Taxonomy" id="1226301"/>
    <lineage>
        <taxon>Bacteria</taxon>
        <taxon>Pseudomonadati</taxon>
        <taxon>Pseudomonadota</taxon>
        <taxon>Betaproteobacteria</taxon>
        <taxon>Burkholderiales</taxon>
        <taxon>Burkholderiaceae</taxon>
        <taxon>Caballeronia</taxon>
    </lineage>
</organism>
<accession>A0A158KYX0</accession>
<dbReference type="Proteomes" id="UP000054925">
    <property type="component" value="Unassembled WGS sequence"/>
</dbReference>
<gene>
    <name evidence="1" type="ORF">AWB67_07165</name>
</gene>